<dbReference type="GO" id="GO:0046872">
    <property type="term" value="F:metal ion binding"/>
    <property type="evidence" value="ECO:0007669"/>
    <property type="project" value="UniProtKB-KW"/>
</dbReference>
<evidence type="ECO:0000256" key="2">
    <source>
        <dbReference type="ARBA" id="ARBA00022801"/>
    </source>
</evidence>
<dbReference type="PANTHER" id="PTHR45953">
    <property type="entry name" value="IDURONATE 2-SULFATASE"/>
    <property type="match status" value="1"/>
</dbReference>
<evidence type="ECO:0000313" key="5">
    <source>
        <dbReference type="Proteomes" id="UP001596417"/>
    </source>
</evidence>
<dbReference type="GeneID" id="76202505"/>
<dbReference type="EMBL" id="JBHTAX010000005">
    <property type="protein sequence ID" value="MFC7192808.1"/>
    <property type="molecule type" value="Genomic_DNA"/>
</dbReference>
<dbReference type="AlphaFoldDB" id="A0ABD5YUP2"/>
<dbReference type="RefSeq" id="WP_264556544.1">
    <property type="nucleotide sequence ID" value="NZ_CP109981.1"/>
</dbReference>
<dbReference type="Pfam" id="PF00884">
    <property type="entry name" value="Sulfatase"/>
    <property type="match status" value="1"/>
</dbReference>
<comment type="caution">
    <text evidence="4">The sequence shown here is derived from an EMBL/GenBank/DDBJ whole genome shotgun (WGS) entry which is preliminary data.</text>
</comment>
<dbReference type="InterPro" id="IPR017850">
    <property type="entry name" value="Alkaline_phosphatase_core_sf"/>
</dbReference>
<proteinExistence type="predicted"/>
<organism evidence="4 5">
    <name type="scientific">Halocatena marina</name>
    <dbReference type="NCBI Taxonomy" id="2934937"/>
    <lineage>
        <taxon>Archaea</taxon>
        <taxon>Methanobacteriati</taxon>
        <taxon>Methanobacteriota</taxon>
        <taxon>Stenosarchaea group</taxon>
        <taxon>Halobacteria</taxon>
        <taxon>Halobacteriales</taxon>
        <taxon>Natronomonadaceae</taxon>
        <taxon>Halocatena</taxon>
    </lineage>
</organism>
<dbReference type="Gene3D" id="3.40.720.10">
    <property type="entry name" value="Alkaline Phosphatase, subunit A"/>
    <property type="match status" value="1"/>
</dbReference>
<keyword evidence="5" id="KW-1185">Reference proteome</keyword>
<accession>A0ABD5YUP2</accession>
<keyword evidence="2" id="KW-0378">Hydrolase</keyword>
<keyword evidence="1" id="KW-0479">Metal-binding</keyword>
<evidence type="ECO:0000313" key="4">
    <source>
        <dbReference type="EMBL" id="MFC7192808.1"/>
    </source>
</evidence>
<evidence type="ECO:0000256" key="1">
    <source>
        <dbReference type="ARBA" id="ARBA00022723"/>
    </source>
</evidence>
<sequence length="482" mass="54270">MREIDRPNLLFFFPDQHRHDWLGSNTELPLRTPNIDRLAARGVRFTNAVCPSPLCSPSRACLATGNEYHSSDVLGNADTLSTSVTTYFQRLRDEAGYHVMGCGKFDLHKGSYSWGVDGQTSLEKWGFSDGIDNAGKLDGITSADWTKHPSRIGVGIEECWNTAYEAVISDSTQPSEPYTAYLQEQGLLVEHAEDYNTRWELDGNAAFPTTLPEEAYIDNWIGRQGLSLLEEAPDDSPWYLVVNFAGPHSPFDVTEEMHDWYRNPDVEFPNPTSSGVDSVTDDEEVRRNYAAMIENIDRWVGQYLDVLANRGELENTIVVYSSDHGEMLGDHGIWGKSVPFQPSVGVPLIIAGPDVEDRDPYDAPMTILDLHDTFLDYAGVKNRSTSSSRSIRHLLEDPNSEHRDYVVSGLGDWRMIFDGRYKYIDGWTPDNNGETTNIQDGVLFDLVEDSQETENIANKRPEVTHELRTRIDDSDSNSNIRC</sequence>
<gene>
    <name evidence="4" type="ORF">ACFQL7_25355</name>
</gene>
<dbReference type="InterPro" id="IPR000917">
    <property type="entry name" value="Sulfatase_N"/>
</dbReference>
<name>A0ABD5YUP2_9EURY</name>
<dbReference type="PANTHER" id="PTHR45953:SF1">
    <property type="entry name" value="IDURONATE 2-SULFATASE"/>
    <property type="match status" value="1"/>
</dbReference>
<reference evidence="4 5" key="1">
    <citation type="journal article" date="2019" name="Int. J. Syst. Evol. Microbiol.">
        <title>The Global Catalogue of Microorganisms (GCM) 10K type strain sequencing project: providing services to taxonomists for standard genome sequencing and annotation.</title>
        <authorList>
            <consortium name="The Broad Institute Genomics Platform"/>
            <consortium name="The Broad Institute Genome Sequencing Center for Infectious Disease"/>
            <person name="Wu L."/>
            <person name="Ma J."/>
        </authorList>
    </citation>
    <scope>NUCLEOTIDE SEQUENCE [LARGE SCALE GENOMIC DNA]</scope>
    <source>
        <strain evidence="4 5">RDMS1</strain>
    </source>
</reference>
<dbReference type="SUPFAM" id="SSF53649">
    <property type="entry name" value="Alkaline phosphatase-like"/>
    <property type="match status" value="1"/>
</dbReference>
<dbReference type="GO" id="GO:0016787">
    <property type="term" value="F:hydrolase activity"/>
    <property type="evidence" value="ECO:0007669"/>
    <property type="project" value="UniProtKB-KW"/>
</dbReference>
<protein>
    <submittedName>
        <fullName evidence="4">Sulfatase</fullName>
    </submittedName>
</protein>
<evidence type="ECO:0000259" key="3">
    <source>
        <dbReference type="Pfam" id="PF00884"/>
    </source>
</evidence>
<dbReference type="Proteomes" id="UP001596417">
    <property type="component" value="Unassembled WGS sequence"/>
</dbReference>
<feature type="domain" description="Sulfatase N-terminal" evidence="3">
    <location>
        <begin position="7"/>
        <end position="380"/>
    </location>
</feature>